<reference evidence="2" key="2">
    <citation type="journal article" date="2023" name="Int. J. Mol. Sci.">
        <title>De Novo Assembly and Annotation of 11 Diverse Shrub Willow (Salix) Genomes Reveals Novel Gene Organization in Sex-Linked Regions.</title>
        <authorList>
            <person name="Hyden B."/>
            <person name="Feng K."/>
            <person name="Yates T.B."/>
            <person name="Jawdy S."/>
            <person name="Cereghino C."/>
            <person name="Smart L.B."/>
            <person name="Muchero W."/>
        </authorList>
    </citation>
    <scope>NUCLEOTIDE SEQUENCE [LARGE SCALE GENOMIC DNA]</scope>
    <source>
        <tissue evidence="2">Shoot tip</tissue>
    </source>
</reference>
<feature type="compositionally biased region" description="Basic and acidic residues" evidence="1">
    <location>
        <begin position="8"/>
        <end position="24"/>
    </location>
</feature>
<dbReference type="InterPro" id="IPR036259">
    <property type="entry name" value="MFS_trans_sf"/>
</dbReference>
<organism evidence="2 3">
    <name type="scientific">Salix viminalis</name>
    <name type="common">Common osier</name>
    <name type="synonym">Basket willow</name>
    <dbReference type="NCBI Taxonomy" id="40686"/>
    <lineage>
        <taxon>Eukaryota</taxon>
        <taxon>Viridiplantae</taxon>
        <taxon>Streptophyta</taxon>
        <taxon>Embryophyta</taxon>
        <taxon>Tracheophyta</taxon>
        <taxon>Spermatophyta</taxon>
        <taxon>Magnoliopsida</taxon>
        <taxon>eudicotyledons</taxon>
        <taxon>Gunneridae</taxon>
        <taxon>Pentapetalae</taxon>
        <taxon>rosids</taxon>
        <taxon>fabids</taxon>
        <taxon>Malpighiales</taxon>
        <taxon>Salicaceae</taxon>
        <taxon>Saliceae</taxon>
        <taxon>Salix</taxon>
    </lineage>
</organism>
<protein>
    <submittedName>
        <fullName evidence="2">PROTEIN NRT1/ PTR FAMILY 3.1</fullName>
    </submittedName>
</protein>
<dbReference type="OrthoDB" id="1898501at2759"/>
<proteinExistence type="predicted"/>
<dbReference type="EMBL" id="JAPFFL010000002">
    <property type="protein sequence ID" value="KAJ6741641.1"/>
    <property type="molecule type" value="Genomic_DNA"/>
</dbReference>
<dbReference type="SUPFAM" id="SSF103473">
    <property type="entry name" value="MFS general substrate transporter"/>
    <property type="match status" value="1"/>
</dbReference>
<dbReference type="Gene3D" id="1.20.1250.20">
    <property type="entry name" value="MFS general substrate transporter like domains"/>
    <property type="match status" value="1"/>
</dbReference>
<evidence type="ECO:0000313" key="3">
    <source>
        <dbReference type="Proteomes" id="UP001151529"/>
    </source>
</evidence>
<evidence type="ECO:0000313" key="2">
    <source>
        <dbReference type="EMBL" id="KAJ6741641.1"/>
    </source>
</evidence>
<reference evidence="2" key="1">
    <citation type="submission" date="2022-11" db="EMBL/GenBank/DDBJ databases">
        <authorList>
            <person name="Hyden B.L."/>
            <person name="Feng K."/>
            <person name="Yates T."/>
            <person name="Jawdy S."/>
            <person name="Smart L.B."/>
            <person name="Muchero W."/>
        </authorList>
    </citation>
    <scope>NUCLEOTIDE SEQUENCE</scope>
    <source>
        <tissue evidence="2">Shoot tip</tissue>
    </source>
</reference>
<feature type="region of interest" description="Disordered" evidence="1">
    <location>
        <begin position="1"/>
        <end position="37"/>
    </location>
</feature>
<accession>A0A9Q0ZP45</accession>
<dbReference type="Proteomes" id="UP001151529">
    <property type="component" value="Chromosome 6"/>
</dbReference>
<dbReference type="AlphaFoldDB" id="A0A9Q0ZP45"/>
<dbReference type="PANTHER" id="PTHR11654">
    <property type="entry name" value="OLIGOPEPTIDE TRANSPORTER-RELATED"/>
    <property type="match status" value="1"/>
</dbReference>
<comment type="caution">
    <text evidence="2">The sequence shown here is derived from an EMBL/GenBank/DDBJ whole genome shotgun (WGS) entry which is preliminary data.</text>
</comment>
<name>A0A9Q0ZP45_SALVM</name>
<evidence type="ECO:0000256" key="1">
    <source>
        <dbReference type="SAM" id="MobiDB-lite"/>
    </source>
</evidence>
<gene>
    <name evidence="2" type="ORF">OIU85_015791</name>
</gene>
<sequence>MESESESESERNSSKVDNGKWKKEEEEEEEEEDGERRKLGGIKTMPFILSNEICDKFAAAGFHANMITYLTQQLNLPLVKASNTLTNFGGLSSFTPLVGALIADSFAGRYWTIIGGSIIYELVTPTLFWFEPKMIYLVTHINVEST</sequence>
<keyword evidence="3" id="KW-1185">Reference proteome</keyword>